<organism evidence="1">
    <name type="scientific">marine sediment metagenome</name>
    <dbReference type="NCBI Taxonomy" id="412755"/>
    <lineage>
        <taxon>unclassified sequences</taxon>
        <taxon>metagenomes</taxon>
        <taxon>ecological metagenomes</taxon>
    </lineage>
</organism>
<protein>
    <submittedName>
        <fullName evidence="1">Uncharacterized protein</fullName>
    </submittedName>
</protein>
<sequence length="56" mass="6583">MMFYEEAYGEEIPESILDPIEDNFREKAIALKKEDTYFHFKAFMDTIAVTFLVGNN</sequence>
<gene>
    <name evidence="1" type="ORF">LCGC14_0405490</name>
</gene>
<accession>A0A0F9SVK3</accession>
<proteinExistence type="predicted"/>
<reference evidence="1" key="1">
    <citation type="journal article" date="2015" name="Nature">
        <title>Complex archaea that bridge the gap between prokaryotes and eukaryotes.</title>
        <authorList>
            <person name="Spang A."/>
            <person name="Saw J.H."/>
            <person name="Jorgensen S.L."/>
            <person name="Zaremba-Niedzwiedzka K."/>
            <person name="Martijn J."/>
            <person name="Lind A.E."/>
            <person name="van Eijk R."/>
            <person name="Schleper C."/>
            <person name="Guy L."/>
            <person name="Ettema T.J."/>
        </authorList>
    </citation>
    <scope>NUCLEOTIDE SEQUENCE</scope>
</reference>
<comment type="caution">
    <text evidence="1">The sequence shown here is derived from an EMBL/GenBank/DDBJ whole genome shotgun (WGS) entry which is preliminary data.</text>
</comment>
<name>A0A0F9SVK3_9ZZZZ</name>
<dbReference type="AlphaFoldDB" id="A0A0F9SVK3"/>
<evidence type="ECO:0000313" key="1">
    <source>
        <dbReference type="EMBL" id="KKN72995.1"/>
    </source>
</evidence>
<dbReference type="EMBL" id="LAZR01000352">
    <property type="protein sequence ID" value="KKN72995.1"/>
    <property type="molecule type" value="Genomic_DNA"/>
</dbReference>